<dbReference type="EMBL" id="JACGWK010000003">
    <property type="protein sequence ID" value="KAL0364187.1"/>
    <property type="molecule type" value="Genomic_DNA"/>
</dbReference>
<evidence type="ECO:0000256" key="6">
    <source>
        <dbReference type="ARBA" id="ARBA00022949"/>
    </source>
</evidence>
<keyword evidence="6" id="KW-0965">Cell junction</keyword>
<gene>
    <name evidence="14" type="ORF">Sangu_0516300</name>
</gene>
<dbReference type="PANTHER" id="PTHR32080:SF27">
    <property type="entry name" value="OS01G0548750 PROTEIN"/>
    <property type="match status" value="1"/>
</dbReference>
<keyword evidence="7" id="KW-1015">Disulfide bond</keyword>
<dbReference type="InterPro" id="IPR038408">
    <property type="entry name" value="GNK2_sf"/>
</dbReference>
<feature type="chain" id="PRO_5043509162" evidence="12">
    <location>
        <begin position="28"/>
        <end position="200"/>
    </location>
</feature>
<keyword evidence="3" id="KW-0945">Host-virus interaction</keyword>
<evidence type="ECO:0000256" key="2">
    <source>
        <dbReference type="ARBA" id="ARBA00022553"/>
    </source>
</evidence>
<dbReference type="Gene3D" id="3.30.430.20">
    <property type="entry name" value="Gnk2 domain, C-X8-C-X2-C motif"/>
    <property type="match status" value="1"/>
</dbReference>
<keyword evidence="14" id="KW-0418">Kinase</keyword>
<dbReference type="AlphaFoldDB" id="A0AAW2Q8Q3"/>
<sequence>MMNESVLGPFIKISMLLVLLFANASFADPRSQTVKIMCGNQLEHNATAYVPNFIATMEKISEQMRTSGFGVAVTGSGLDTNYGLAQCYDDLSLLDCVLCYAEARSVLPQCFPASGGRIFLDGCFMRAENYSFFQEYTGRNDRTVCGNKTRKGSAFQASARRALLQAVSATWAVTAMDGLRLPCLGQPTNWLMFWPAAGSR</sequence>
<comment type="similarity">
    <text evidence="9">Belongs to the cysteine-rich repeat secretory protein family. Plasmodesmata-located proteins (PDLD) subfamily.</text>
</comment>
<comment type="catalytic activity">
    <reaction evidence="10">
        <text>L-seryl-[protein] + ATP = O-phospho-L-seryl-[protein] + ADP + H(+)</text>
        <dbReference type="Rhea" id="RHEA:17989"/>
        <dbReference type="Rhea" id="RHEA-COMP:9863"/>
        <dbReference type="Rhea" id="RHEA-COMP:11604"/>
        <dbReference type="ChEBI" id="CHEBI:15378"/>
        <dbReference type="ChEBI" id="CHEBI:29999"/>
        <dbReference type="ChEBI" id="CHEBI:30616"/>
        <dbReference type="ChEBI" id="CHEBI:83421"/>
        <dbReference type="ChEBI" id="CHEBI:456216"/>
    </reaction>
</comment>
<reference evidence="14" key="2">
    <citation type="journal article" date="2024" name="Plant">
        <title>Genomic evolution and insights into agronomic trait innovations of Sesamum species.</title>
        <authorList>
            <person name="Miao H."/>
            <person name="Wang L."/>
            <person name="Qu L."/>
            <person name="Liu H."/>
            <person name="Sun Y."/>
            <person name="Le M."/>
            <person name="Wang Q."/>
            <person name="Wei S."/>
            <person name="Zheng Y."/>
            <person name="Lin W."/>
            <person name="Duan Y."/>
            <person name="Cao H."/>
            <person name="Xiong S."/>
            <person name="Wang X."/>
            <person name="Wei L."/>
            <person name="Li C."/>
            <person name="Ma Q."/>
            <person name="Ju M."/>
            <person name="Zhao R."/>
            <person name="Li G."/>
            <person name="Mu C."/>
            <person name="Tian Q."/>
            <person name="Mei H."/>
            <person name="Zhang T."/>
            <person name="Gao T."/>
            <person name="Zhang H."/>
        </authorList>
    </citation>
    <scope>NUCLEOTIDE SEQUENCE</scope>
    <source>
        <strain evidence="14">G01</strain>
    </source>
</reference>
<dbReference type="InterPro" id="IPR002902">
    <property type="entry name" value="GNK2"/>
</dbReference>
<dbReference type="GO" id="GO:0016301">
    <property type="term" value="F:kinase activity"/>
    <property type="evidence" value="ECO:0007669"/>
    <property type="project" value="UniProtKB-KW"/>
</dbReference>
<feature type="domain" description="Gnk2-homologous" evidence="13">
    <location>
        <begin position="31"/>
        <end position="132"/>
    </location>
</feature>
<evidence type="ECO:0000256" key="1">
    <source>
        <dbReference type="ARBA" id="ARBA00004251"/>
    </source>
</evidence>
<evidence type="ECO:0000256" key="3">
    <source>
        <dbReference type="ARBA" id="ARBA00022581"/>
    </source>
</evidence>
<organism evidence="14">
    <name type="scientific">Sesamum angustifolium</name>
    <dbReference type="NCBI Taxonomy" id="2727405"/>
    <lineage>
        <taxon>Eukaryota</taxon>
        <taxon>Viridiplantae</taxon>
        <taxon>Streptophyta</taxon>
        <taxon>Embryophyta</taxon>
        <taxon>Tracheophyta</taxon>
        <taxon>Spermatophyta</taxon>
        <taxon>Magnoliopsida</taxon>
        <taxon>eudicotyledons</taxon>
        <taxon>Gunneridae</taxon>
        <taxon>Pentapetalae</taxon>
        <taxon>asterids</taxon>
        <taxon>lamiids</taxon>
        <taxon>Lamiales</taxon>
        <taxon>Pedaliaceae</taxon>
        <taxon>Sesamum</taxon>
    </lineage>
</organism>
<keyword evidence="2" id="KW-0597">Phosphoprotein</keyword>
<dbReference type="FunFam" id="3.30.430.20:FF:000005">
    <property type="entry name" value="Cysteine-rich receptor-like protein kinase 2"/>
    <property type="match status" value="1"/>
</dbReference>
<dbReference type="Pfam" id="PF01657">
    <property type="entry name" value="Stress-antifung"/>
    <property type="match status" value="1"/>
</dbReference>
<proteinExistence type="inferred from homology"/>
<evidence type="ECO:0000256" key="12">
    <source>
        <dbReference type="SAM" id="SignalP"/>
    </source>
</evidence>
<keyword evidence="4 12" id="KW-0732">Signal</keyword>
<keyword evidence="14" id="KW-0675">Receptor</keyword>
<dbReference type="InterPro" id="IPR051378">
    <property type="entry name" value="Cell2Cell_Antifungal"/>
</dbReference>
<evidence type="ECO:0000256" key="7">
    <source>
        <dbReference type="ARBA" id="ARBA00023157"/>
    </source>
</evidence>
<comment type="caution">
    <text evidence="14">The sequence shown here is derived from an EMBL/GenBank/DDBJ whole genome shotgun (WGS) entry which is preliminary data.</text>
</comment>
<evidence type="ECO:0000313" key="14">
    <source>
        <dbReference type="EMBL" id="KAL0364187.1"/>
    </source>
</evidence>
<evidence type="ECO:0000256" key="9">
    <source>
        <dbReference type="ARBA" id="ARBA00038393"/>
    </source>
</evidence>
<protein>
    <submittedName>
        <fullName evidence="14">Cysteine-rich receptor-like protein kinase</fullName>
    </submittedName>
</protein>
<dbReference type="PANTHER" id="PTHR32080">
    <property type="entry name" value="ANTIFUNGAL PROTEIN GINKBILOBIN-2-LIKE"/>
    <property type="match status" value="1"/>
</dbReference>
<evidence type="ECO:0000256" key="11">
    <source>
        <dbReference type="ARBA" id="ARBA00047951"/>
    </source>
</evidence>
<feature type="signal peptide" evidence="12">
    <location>
        <begin position="1"/>
        <end position="27"/>
    </location>
</feature>
<accession>A0AAW2Q8Q3</accession>
<evidence type="ECO:0000256" key="10">
    <source>
        <dbReference type="ARBA" id="ARBA00047558"/>
    </source>
</evidence>
<comment type="subcellular location">
    <subcellularLocation>
        <location evidence="8">Cell junction</location>
        <location evidence="8">Plasmodesma</location>
    </subcellularLocation>
    <subcellularLocation>
        <location evidence="1">Cell membrane</location>
        <topology evidence="1">Single-pass type I membrane protein</topology>
    </subcellularLocation>
</comment>
<comment type="catalytic activity">
    <reaction evidence="11">
        <text>L-threonyl-[protein] + ATP = O-phospho-L-threonyl-[protein] + ADP + H(+)</text>
        <dbReference type="Rhea" id="RHEA:46608"/>
        <dbReference type="Rhea" id="RHEA-COMP:11060"/>
        <dbReference type="Rhea" id="RHEA-COMP:11605"/>
        <dbReference type="ChEBI" id="CHEBI:15378"/>
        <dbReference type="ChEBI" id="CHEBI:30013"/>
        <dbReference type="ChEBI" id="CHEBI:30616"/>
        <dbReference type="ChEBI" id="CHEBI:61977"/>
        <dbReference type="ChEBI" id="CHEBI:456216"/>
    </reaction>
</comment>
<reference evidence="14" key="1">
    <citation type="submission" date="2020-06" db="EMBL/GenBank/DDBJ databases">
        <authorList>
            <person name="Li T."/>
            <person name="Hu X."/>
            <person name="Zhang T."/>
            <person name="Song X."/>
            <person name="Zhang H."/>
            <person name="Dai N."/>
            <person name="Sheng W."/>
            <person name="Hou X."/>
            <person name="Wei L."/>
        </authorList>
    </citation>
    <scope>NUCLEOTIDE SEQUENCE</scope>
    <source>
        <strain evidence="14">G01</strain>
        <tissue evidence="14">Leaf</tissue>
    </source>
</reference>
<evidence type="ECO:0000256" key="4">
    <source>
        <dbReference type="ARBA" id="ARBA00022729"/>
    </source>
</evidence>
<dbReference type="CDD" id="cd23509">
    <property type="entry name" value="Gnk2-like"/>
    <property type="match status" value="1"/>
</dbReference>
<name>A0AAW2Q8Q3_9LAMI</name>
<keyword evidence="14" id="KW-0808">Transferase</keyword>
<evidence type="ECO:0000256" key="8">
    <source>
        <dbReference type="ARBA" id="ARBA00024184"/>
    </source>
</evidence>
<evidence type="ECO:0000259" key="13">
    <source>
        <dbReference type="PROSITE" id="PS51473"/>
    </source>
</evidence>
<dbReference type="PROSITE" id="PS51473">
    <property type="entry name" value="GNK2"/>
    <property type="match status" value="1"/>
</dbReference>
<keyword evidence="5" id="KW-0677">Repeat</keyword>
<evidence type="ECO:0000256" key="5">
    <source>
        <dbReference type="ARBA" id="ARBA00022737"/>
    </source>
</evidence>
<dbReference type="GO" id="GO:0005886">
    <property type="term" value="C:plasma membrane"/>
    <property type="evidence" value="ECO:0007669"/>
    <property type="project" value="UniProtKB-SubCell"/>
</dbReference>
<dbReference type="GO" id="GO:0009506">
    <property type="term" value="C:plasmodesma"/>
    <property type="evidence" value="ECO:0007669"/>
    <property type="project" value="UniProtKB-SubCell"/>
</dbReference>